<dbReference type="InterPro" id="IPR043129">
    <property type="entry name" value="ATPase_NBD"/>
</dbReference>
<protein>
    <submittedName>
        <fullName evidence="3">ROK family transcriptional regulator</fullName>
    </submittedName>
</protein>
<feature type="domain" description="HTH marR-type" evidence="2">
    <location>
        <begin position="15"/>
        <end position="70"/>
    </location>
</feature>
<evidence type="ECO:0000259" key="2">
    <source>
        <dbReference type="Pfam" id="PF12802"/>
    </source>
</evidence>
<dbReference type="PANTHER" id="PTHR18964:SF149">
    <property type="entry name" value="BIFUNCTIONAL UDP-N-ACETYLGLUCOSAMINE 2-EPIMERASE_N-ACETYLMANNOSAMINE KINASE"/>
    <property type="match status" value="1"/>
</dbReference>
<dbReference type="Pfam" id="PF12802">
    <property type="entry name" value="MarR_2"/>
    <property type="match status" value="1"/>
</dbReference>
<dbReference type="SUPFAM" id="SSF46785">
    <property type="entry name" value="Winged helix' DNA-binding domain"/>
    <property type="match status" value="1"/>
</dbReference>
<dbReference type="RefSeq" id="WP_197351299.1">
    <property type="nucleotide sequence ID" value="NZ_CP048882.1"/>
</dbReference>
<proteinExistence type="inferred from homology"/>
<dbReference type="Pfam" id="PF00480">
    <property type="entry name" value="ROK"/>
    <property type="match status" value="1"/>
</dbReference>
<dbReference type="InterPro" id="IPR036390">
    <property type="entry name" value="WH_DNA-bd_sf"/>
</dbReference>
<accession>A0A7T1T6W9</accession>
<name>A0A7T1T6W9_9ACTN</name>
<dbReference type="InterPro" id="IPR000600">
    <property type="entry name" value="ROK"/>
</dbReference>
<dbReference type="InterPro" id="IPR000835">
    <property type="entry name" value="HTH_MarR-typ"/>
</dbReference>
<dbReference type="AlphaFoldDB" id="A0A7T1T6W9"/>
<evidence type="ECO:0000313" key="4">
    <source>
        <dbReference type="Proteomes" id="UP000595046"/>
    </source>
</evidence>
<reference evidence="4" key="1">
    <citation type="submission" date="2020-02" db="EMBL/GenBank/DDBJ databases">
        <title>Streptomyces sp. ASO4wet.</title>
        <authorList>
            <person name="Risdian C."/>
            <person name="Landwehr W."/>
            <person name="Schupp P."/>
            <person name="Wink J."/>
        </authorList>
    </citation>
    <scope>NUCLEOTIDE SEQUENCE [LARGE SCALE GENOMIC DNA]</scope>
    <source>
        <strain evidence="4">ASO4wet</strain>
    </source>
</reference>
<dbReference type="SUPFAM" id="SSF53067">
    <property type="entry name" value="Actin-like ATPase domain"/>
    <property type="match status" value="1"/>
</dbReference>
<evidence type="ECO:0000256" key="1">
    <source>
        <dbReference type="ARBA" id="ARBA00006479"/>
    </source>
</evidence>
<sequence>MRGHDLAALRRLNTIAVLRFLRSQGPGRPQSLSQLAAATGLSRPTVDQVVEELTAQGWLTEASDPVAGRSGRPARRFRFRGEAGRVVGVDIGLHKIVLLLSDLAGDIMASEREEMDPDMGGAERLAFLRARVARFLDEQKVHPDELWALCVGVPGVVGETGRITSVIVPEWSDFELARRLGESFPCRILAENDVNLATLAEHWQGAAQLADDVVCLLIGHRSSCGVLLGGRLHRGHRGWAGELGLHRGLGLAHAHKALSWRGERRNAVSSAKAGVGVSPPEAGEESDVAALARAAGERDPDALEVLDRYAARLAPGIGALLLAVDPELVVLSGGMTPVGEALTPLLTQHLRDVALDVPLHVPRITVSTLGEQGVALGAVRKALDSVEALLSDATGPLPSVPPSTIR</sequence>
<dbReference type="CDD" id="cd23763">
    <property type="entry name" value="ASKHA_ATPase_ROK"/>
    <property type="match status" value="1"/>
</dbReference>
<dbReference type="Gene3D" id="3.30.420.40">
    <property type="match status" value="2"/>
</dbReference>
<dbReference type="KEGG" id="sbat:G4Z16_15095"/>
<dbReference type="GO" id="GO:0003700">
    <property type="term" value="F:DNA-binding transcription factor activity"/>
    <property type="evidence" value="ECO:0007669"/>
    <property type="project" value="InterPro"/>
</dbReference>
<dbReference type="PANTHER" id="PTHR18964">
    <property type="entry name" value="ROK (REPRESSOR, ORF, KINASE) FAMILY"/>
    <property type="match status" value="1"/>
</dbReference>
<dbReference type="Proteomes" id="UP000595046">
    <property type="component" value="Chromosome"/>
</dbReference>
<comment type="similarity">
    <text evidence="1">Belongs to the ROK (NagC/XylR) family.</text>
</comment>
<dbReference type="InterPro" id="IPR036388">
    <property type="entry name" value="WH-like_DNA-bd_sf"/>
</dbReference>
<organism evidence="3 4">
    <name type="scientific">Streptomyces bathyalis</name>
    <dbReference type="NCBI Taxonomy" id="2710756"/>
    <lineage>
        <taxon>Bacteria</taxon>
        <taxon>Bacillati</taxon>
        <taxon>Actinomycetota</taxon>
        <taxon>Actinomycetes</taxon>
        <taxon>Kitasatosporales</taxon>
        <taxon>Streptomycetaceae</taxon>
        <taxon>Streptomyces</taxon>
    </lineage>
</organism>
<dbReference type="Gene3D" id="1.10.10.10">
    <property type="entry name" value="Winged helix-like DNA-binding domain superfamily/Winged helix DNA-binding domain"/>
    <property type="match status" value="1"/>
</dbReference>
<dbReference type="EMBL" id="CP048882">
    <property type="protein sequence ID" value="QPP07492.1"/>
    <property type="molecule type" value="Genomic_DNA"/>
</dbReference>
<gene>
    <name evidence="3" type="ORF">G4Z16_15095</name>
</gene>
<keyword evidence="4" id="KW-1185">Reference proteome</keyword>
<evidence type="ECO:0000313" key="3">
    <source>
        <dbReference type="EMBL" id="QPP07492.1"/>
    </source>
</evidence>